<feature type="region of interest" description="Disordered" evidence="1">
    <location>
        <begin position="254"/>
        <end position="292"/>
    </location>
</feature>
<name>A0ABT6QA45_9PROT</name>
<proteinExistence type="predicted"/>
<reference evidence="3" key="1">
    <citation type="submission" date="2023-05" db="EMBL/GenBank/DDBJ databases">
        <title>Whole genome sequence of Commensalibacter sp.</title>
        <authorList>
            <person name="Charoenyingcharoen P."/>
            <person name="Yukphan P."/>
        </authorList>
    </citation>
    <scope>NUCLEOTIDE SEQUENCE</scope>
    <source>
        <strain evidence="3">TBRC 10068</strain>
    </source>
</reference>
<evidence type="ECO:0000259" key="2">
    <source>
        <dbReference type="Pfam" id="PF15657"/>
    </source>
</evidence>
<comment type="caution">
    <text evidence="3">The sequence shown here is derived from an EMBL/GenBank/DDBJ whole genome shotgun (WGS) entry which is preliminary data.</text>
</comment>
<gene>
    <name evidence="3" type="ORF">QJV33_10920</name>
</gene>
<keyword evidence="4" id="KW-1185">Reference proteome</keyword>
<feature type="domain" description="HNH/Endo VII superfamily nuclease toxins" evidence="2">
    <location>
        <begin position="350"/>
        <end position="407"/>
    </location>
</feature>
<dbReference type="EMBL" id="JASBAN010000002">
    <property type="protein sequence ID" value="MDI2113780.1"/>
    <property type="molecule type" value="Genomic_DNA"/>
</dbReference>
<organism evidence="3 4">
    <name type="scientific">Commensalibacter nepenthis</name>
    <dbReference type="NCBI Taxonomy" id="3043872"/>
    <lineage>
        <taxon>Bacteria</taxon>
        <taxon>Pseudomonadati</taxon>
        <taxon>Pseudomonadota</taxon>
        <taxon>Alphaproteobacteria</taxon>
        <taxon>Acetobacterales</taxon>
        <taxon>Acetobacteraceae</taxon>
    </lineage>
</organism>
<feature type="region of interest" description="Disordered" evidence="1">
    <location>
        <begin position="393"/>
        <end position="416"/>
    </location>
</feature>
<dbReference type="RefSeq" id="WP_281463431.1">
    <property type="nucleotide sequence ID" value="NZ_JASBAN010000002.1"/>
</dbReference>
<evidence type="ECO:0000313" key="3">
    <source>
        <dbReference type="EMBL" id="MDI2113780.1"/>
    </source>
</evidence>
<dbReference type="InterPro" id="IPR028048">
    <property type="entry name" value="Tox-HNH-EHHH"/>
</dbReference>
<sequence length="416" mass="42723">MQLVGEVMGQVSDALHNSGINGFDETKLSNDWGRILLEAAGSAAVAGVTGGNVGAATGSAIAGDIVTASTVNTIKDWAIAQSNGNPDTAKLLTNAIENAFASMGGAAAGGAIGGGTGAINGAGISSSIQEYNMAAVDDAIGAAALAGVAIWAVANNKDVGQALSDVISYAGNVTSNVYGYFLDSSVNNQAQGVGQALMGMAVMAQAAPELYNQLTQYASQSAEQYGQYIDLMKQVGATIYGSITIDPNAGKGTTLTTPITENNGTTLTTPITDRDKNSGTIADPIPDENKGWTEGFTADPDAGKGTIFTSTGNPPPNLSPDGAGRNGALREAKRYVGIPVTQQPESIGPNINKQGKVVGGMDYVYTPTGQDSKFIAEDGKIHIRDDADGHMYIDDPTQDRGSHFNTEDGAHFDYKK</sequence>
<dbReference type="Proteomes" id="UP001431775">
    <property type="component" value="Unassembled WGS sequence"/>
</dbReference>
<protein>
    <submittedName>
        <fullName evidence="3">HNH/endonuclease VII fold putative polymorphic toxin</fullName>
    </submittedName>
</protein>
<feature type="compositionally biased region" description="Polar residues" evidence="1">
    <location>
        <begin position="254"/>
        <end position="271"/>
    </location>
</feature>
<evidence type="ECO:0000313" key="4">
    <source>
        <dbReference type="Proteomes" id="UP001431775"/>
    </source>
</evidence>
<accession>A0ABT6QA45</accession>
<dbReference type="Pfam" id="PF15657">
    <property type="entry name" value="Tox-HNH-EHHH"/>
    <property type="match status" value="1"/>
</dbReference>
<evidence type="ECO:0000256" key="1">
    <source>
        <dbReference type="SAM" id="MobiDB-lite"/>
    </source>
</evidence>